<keyword evidence="1" id="KW-0472">Membrane</keyword>
<name>A0A1I2S574_9BACI</name>
<dbReference type="OrthoDB" id="2360495at2"/>
<feature type="transmembrane region" description="Helical" evidence="1">
    <location>
        <begin position="52"/>
        <end position="78"/>
    </location>
</feature>
<dbReference type="EMBL" id="FOOG01000047">
    <property type="protein sequence ID" value="SFG47938.1"/>
    <property type="molecule type" value="Genomic_DNA"/>
</dbReference>
<dbReference type="InterPro" id="IPR021683">
    <property type="entry name" value="DUF3267"/>
</dbReference>
<accession>A0A1I2S574</accession>
<feature type="transmembrane region" description="Helical" evidence="1">
    <location>
        <begin position="110"/>
        <end position="127"/>
    </location>
</feature>
<feature type="transmembrane region" description="Helical" evidence="1">
    <location>
        <begin position="20"/>
        <end position="40"/>
    </location>
</feature>
<dbReference type="Proteomes" id="UP000198897">
    <property type="component" value="Unassembled WGS sequence"/>
</dbReference>
<organism evidence="2 3">
    <name type="scientific">Halobacillus alkaliphilus</name>
    <dbReference type="NCBI Taxonomy" id="396056"/>
    <lineage>
        <taxon>Bacteria</taxon>
        <taxon>Bacillati</taxon>
        <taxon>Bacillota</taxon>
        <taxon>Bacilli</taxon>
        <taxon>Bacillales</taxon>
        <taxon>Bacillaceae</taxon>
        <taxon>Halobacillus</taxon>
    </lineage>
</organism>
<protein>
    <submittedName>
        <fullName evidence="2">Putative zincin peptidase</fullName>
    </submittedName>
</protein>
<feature type="transmembrane region" description="Helical" evidence="1">
    <location>
        <begin position="133"/>
        <end position="154"/>
    </location>
</feature>
<keyword evidence="3" id="KW-1185">Reference proteome</keyword>
<dbReference type="Pfam" id="PF11667">
    <property type="entry name" value="DUF3267"/>
    <property type="match status" value="1"/>
</dbReference>
<reference evidence="3" key="1">
    <citation type="submission" date="2016-10" db="EMBL/GenBank/DDBJ databases">
        <authorList>
            <person name="Varghese N."/>
            <person name="Submissions S."/>
        </authorList>
    </citation>
    <scope>NUCLEOTIDE SEQUENCE [LARGE SCALE GENOMIC DNA]</scope>
    <source>
        <strain evidence="3">FP5</strain>
    </source>
</reference>
<dbReference type="AlphaFoldDB" id="A0A1I2S574"/>
<gene>
    <name evidence="2" type="ORF">SAMN05216353_14716</name>
</gene>
<evidence type="ECO:0000256" key="1">
    <source>
        <dbReference type="SAM" id="Phobius"/>
    </source>
</evidence>
<evidence type="ECO:0000313" key="2">
    <source>
        <dbReference type="EMBL" id="SFG47938.1"/>
    </source>
</evidence>
<sequence>MMNCWKSVNINKEFGLNRVYLMSFLTGLLSFLILYLPFSMLHGTHDMKDHGFLPLIVILFFLPALHRLMHILPLVLLYKRFSVKFKFRRRMLPTFTYQCKSKLSKQTSMMMALAPTFFITIPTLIMSCVFPNYFAYLVIFAAVNIGLSFPDFLYLNYFARAPRKCVIENAKDGYDILIRQREA</sequence>
<proteinExistence type="predicted"/>
<keyword evidence="1" id="KW-0812">Transmembrane</keyword>
<keyword evidence="1" id="KW-1133">Transmembrane helix</keyword>
<evidence type="ECO:0000313" key="3">
    <source>
        <dbReference type="Proteomes" id="UP000198897"/>
    </source>
</evidence>